<evidence type="ECO:0000313" key="3">
    <source>
        <dbReference type="Proteomes" id="UP000324897"/>
    </source>
</evidence>
<evidence type="ECO:0000313" key="2">
    <source>
        <dbReference type="EMBL" id="TVU30384.1"/>
    </source>
</evidence>
<evidence type="ECO:0000256" key="1">
    <source>
        <dbReference type="SAM" id="MobiDB-lite"/>
    </source>
</evidence>
<feature type="compositionally biased region" description="Basic and acidic residues" evidence="1">
    <location>
        <begin position="45"/>
        <end position="56"/>
    </location>
</feature>
<sequence>MATPSRPPDVGAVDPGPSPDEADADRAAAVRIEGAPATVVQGDASARRRADGDGDPRSPAGARGVQVAAMSGAHVEAPEVTAAQKPAGVHGGARPGSAASGSGTGKAAEESQDSGGTPKKRTKKAKEASSSIMPFDNDAPATSMSFPPSQTIETIVQTTTKKKRKLADSTPEASNSQSLEITSHEVAQISPSQHPMGRLNK</sequence>
<gene>
    <name evidence="2" type="ORF">EJB05_22000</name>
</gene>
<name>A0A5J9V4D0_9POAL</name>
<feature type="compositionally biased region" description="Polar residues" evidence="1">
    <location>
        <begin position="140"/>
        <end position="159"/>
    </location>
</feature>
<keyword evidence="3" id="KW-1185">Reference proteome</keyword>
<dbReference type="AlphaFoldDB" id="A0A5J9V4D0"/>
<feature type="region of interest" description="Disordered" evidence="1">
    <location>
        <begin position="1"/>
        <end position="201"/>
    </location>
</feature>
<protein>
    <submittedName>
        <fullName evidence="2">Uncharacterized protein</fullName>
    </submittedName>
</protein>
<comment type="caution">
    <text evidence="2">The sequence shown here is derived from an EMBL/GenBank/DDBJ whole genome shotgun (WGS) entry which is preliminary data.</text>
</comment>
<dbReference type="Proteomes" id="UP000324897">
    <property type="component" value="Chromosome 1"/>
</dbReference>
<feature type="non-terminal residue" evidence="2">
    <location>
        <position position="1"/>
    </location>
</feature>
<dbReference type="EMBL" id="RWGY01000011">
    <property type="protein sequence ID" value="TVU30384.1"/>
    <property type="molecule type" value="Genomic_DNA"/>
</dbReference>
<feature type="compositionally biased region" description="Polar residues" evidence="1">
    <location>
        <begin position="171"/>
        <end position="181"/>
    </location>
</feature>
<dbReference type="Gramene" id="TVU30384">
    <property type="protein sequence ID" value="TVU30384"/>
    <property type="gene ID" value="EJB05_22000"/>
</dbReference>
<accession>A0A5J9V4D0</accession>
<organism evidence="2 3">
    <name type="scientific">Eragrostis curvula</name>
    <name type="common">weeping love grass</name>
    <dbReference type="NCBI Taxonomy" id="38414"/>
    <lineage>
        <taxon>Eukaryota</taxon>
        <taxon>Viridiplantae</taxon>
        <taxon>Streptophyta</taxon>
        <taxon>Embryophyta</taxon>
        <taxon>Tracheophyta</taxon>
        <taxon>Spermatophyta</taxon>
        <taxon>Magnoliopsida</taxon>
        <taxon>Liliopsida</taxon>
        <taxon>Poales</taxon>
        <taxon>Poaceae</taxon>
        <taxon>PACMAD clade</taxon>
        <taxon>Chloridoideae</taxon>
        <taxon>Eragrostideae</taxon>
        <taxon>Eragrostidinae</taxon>
        <taxon>Eragrostis</taxon>
    </lineage>
</organism>
<proteinExistence type="predicted"/>
<reference evidence="2 3" key="1">
    <citation type="journal article" date="2019" name="Sci. Rep.">
        <title>A high-quality genome of Eragrostis curvula grass provides insights into Poaceae evolution and supports new strategies to enhance forage quality.</title>
        <authorList>
            <person name="Carballo J."/>
            <person name="Santos B.A.C.M."/>
            <person name="Zappacosta D."/>
            <person name="Garbus I."/>
            <person name="Selva J.P."/>
            <person name="Gallo C.A."/>
            <person name="Diaz A."/>
            <person name="Albertini E."/>
            <person name="Caccamo M."/>
            <person name="Echenique V."/>
        </authorList>
    </citation>
    <scope>NUCLEOTIDE SEQUENCE [LARGE SCALE GENOMIC DNA]</scope>
    <source>
        <strain evidence="3">cv. Victoria</strain>
        <tissue evidence="2">Leaf</tissue>
    </source>
</reference>